<dbReference type="AlphaFoldDB" id="A0A2T0RLN9"/>
<name>A0A2T0RLN9_9RHOB</name>
<organism evidence="1 2">
    <name type="scientific">Aliiruegeria haliotis</name>
    <dbReference type="NCBI Taxonomy" id="1280846"/>
    <lineage>
        <taxon>Bacteria</taxon>
        <taxon>Pseudomonadati</taxon>
        <taxon>Pseudomonadota</taxon>
        <taxon>Alphaproteobacteria</taxon>
        <taxon>Rhodobacterales</taxon>
        <taxon>Roseobacteraceae</taxon>
        <taxon>Aliiruegeria</taxon>
    </lineage>
</organism>
<accession>A0A2T0RLN9</accession>
<protein>
    <submittedName>
        <fullName evidence="1">Uncharacterized protein</fullName>
    </submittedName>
</protein>
<comment type="caution">
    <text evidence="1">The sequence shown here is derived from an EMBL/GenBank/DDBJ whole genome shotgun (WGS) entry which is preliminary data.</text>
</comment>
<proteinExistence type="predicted"/>
<keyword evidence="2" id="KW-1185">Reference proteome</keyword>
<reference evidence="1 2" key="1">
    <citation type="submission" date="2018-03" db="EMBL/GenBank/DDBJ databases">
        <title>Genomic Encyclopedia of Archaeal and Bacterial Type Strains, Phase II (KMG-II): from individual species to whole genera.</title>
        <authorList>
            <person name="Goeker M."/>
        </authorList>
    </citation>
    <scope>NUCLEOTIDE SEQUENCE [LARGE SCALE GENOMIC DNA]</scope>
    <source>
        <strain evidence="1 2">DSM 29328</strain>
    </source>
</reference>
<sequence>MINRLFSIFVAPETAADDQAGRNRLAALRQAYEDWRFGRDFAAIMAAFGRMSDHQLHMIGLSRDTLFETVEDMMLDAERERALGREVAALLEVSPSAMQMDAEATVVKSDPDRKLQAA</sequence>
<dbReference type="OrthoDB" id="7875868at2"/>
<evidence type="ECO:0000313" key="2">
    <source>
        <dbReference type="Proteomes" id="UP000239480"/>
    </source>
</evidence>
<dbReference type="EMBL" id="PVTD01000007">
    <property type="protein sequence ID" value="PRY22109.1"/>
    <property type="molecule type" value="Genomic_DNA"/>
</dbReference>
<gene>
    <name evidence="1" type="ORF">CLV78_10733</name>
</gene>
<evidence type="ECO:0000313" key="1">
    <source>
        <dbReference type="EMBL" id="PRY22109.1"/>
    </source>
</evidence>
<dbReference type="Proteomes" id="UP000239480">
    <property type="component" value="Unassembled WGS sequence"/>
</dbReference>
<dbReference type="RefSeq" id="WP_106205845.1">
    <property type="nucleotide sequence ID" value="NZ_PVTD01000007.1"/>
</dbReference>